<dbReference type="Pfam" id="PF14903">
    <property type="entry name" value="WG_beta_rep"/>
    <property type="match status" value="1"/>
</dbReference>
<evidence type="ECO:0000313" key="1">
    <source>
        <dbReference type="EMBL" id="QEC76588.1"/>
    </source>
</evidence>
<proteinExistence type="predicted"/>
<dbReference type="InterPro" id="IPR032774">
    <property type="entry name" value="WG_beta_rep"/>
</dbReference>
<gene>
    <name evidence="1" type="ORF">FSB76_11745</name>
</gene>
<dbReference type="Proteomes" id="UP000321362">
    <property type="component" value="Chromosome"/>
</dbReference>
<dbReference type="EMBL" id="CP042437">
    <property type="protein sequence ID" value="QEC76588.1"/>
    <property type="molecule type" value="Genomic_DNA"/>
</dbReference>
<dbReference type="AlphaFoldDB" id="A0A5B8W2P6"/>
<evidence type="ECO:0000313" key="2">
    <source>
        <dbReference type="Proteomes" id="UP000321362"/>
    </source>
</evidence>
<reference evidence="1 2" key="1">
    <citation type="journal article" date="2013" name="J. Microbiol.">
        <title>Mucilaginibacter ginsenosidivorax sp. nov., with ginsenoside converting activity isolated from sediment.</title>
        <authorList>
            <person name="Kim J.K."/>
            <person name="Choi T.E."/>
            <person name="Liu Q.M."/>
            <person name="Park H.Y."/>
            <person name="Yi T.H."/>
            <person name="Yoon M.H."/>
            <person name="Kim S.C."/>
            <person name="Im W.T."/>
        </authorList>
    </citation>
    <scope>NUCLEOTIDE SEQUENCE [LARGE SCALE GENOMIC DNA]</scope>
    <source>
        <strain evidence="1 2">KHI28</strain>
    </source>
</reference>
<organism evidence="1 2">
    <name type="scientific">Mucilaginibacter ginsenosidivorax</name>
    <dbReference type="NCBI Taxonomy" id="862126"/>
    <lineage>
        <taxon>Bacteria</taxon>
        <taxon>Pseudomonadati</taxon>
        <taxon>Bacteroidota</taxon>
        <taxon>Sphingobacteriia</taxon>
        <taxon>Sphingobacteriales</taxon>
        <taxon>Sphingobacteriaceae</taxon>
        <taxon>Mucilaginibacter</taxon>
    </lineage>
</organism>
<sequence>MKRKPILTAIASLAVLTICFSFTRDKISGKPDKAAIIKFLNAFNVQIKAGNIDSAESFFKRDIAGAGMEILGQVMGNYRGSLGKTMLAFDINFDTRNAHVEFVNHQLATAMVIARFSTPGVKTQISPVLFTIEKSNNNQYKIDSVDLRNFNEAYNNFWKIVSSKSIPEKYLYKPITLAAFKNADKLKKNYDGVLWFDHINDQTYYYVYRGTVPDNLYDSKARDRAIANFQMGLVNPDMKEIIPVSYDLIRSVGGTVSGLIEVEKNTKKGLYNLNGKMVVPADYDEIYPLKENANVALLKKGTNYYYLKRNFIISPQLTNFNIAEHLALIKAYGQSFTFSAKSQPDIMEENSRKMDNAIYIAPSYLADWKIIPDFTMFVNPLRKVTSMTSVNLFEPTLVKFDRPKKEQANSWYERMIYTIGKQYLGGRSSLYSSKTVVLADKRKNKTLSFEVPASMGDGYYNGLAVSRCNESDLLALSDSLFQYKITSEFAFPLTEKGLNLLEAPYYHFIQIKGDNVTVLKTSRIFPTKFNKLDDSYLQGCYTTAENSDRPKNIRVEAVATAEILEYMKNEIYASYHYRFKDEKWNAIFKQRFDNEAVDMPQNEDVKDSLTVIDKYNINFINAKLKAMQPKIQAAR</sequence>
<accession>A0A5B8W2P6</accession>
<dbReference type="RefSeq" id="WP_147053759.1">
    <property type="nucleotide sequence ID" value="NZ_CP042437.1"/>
</dbReference>
<dbReference type="Gene3D" id="1.20.58.1690">
    <property type="match status" value="1"/>
</dbReference>
<dbReference type="OrthoDB" id="700862at2"/>
<dbReference type="KEGG" id="mgk:FSB76_11745"/>
<keyword evidence="2" id="KW-1185">Reference proteome</keyword>
<protein>
    <submittedName>
        <fullName evidence="1">YARHG domain-containing protein</fullName>
    </submittedName>
</protein>
<dbReference type="InterPro" id="IPR038434">
    <property type="entry name" value="YARHG_sf"/>
</dbReference>
<name>A0A5B8W2P6_9SPHI</name>